<accession>A0AAE5GU93</accession>
<dbReference type="Pfam" id="PF01381">
    <property type="entry name" value="HTH_3"/>
    <property type="match status" value="1"/>
</dbReference>
<evidence type="ECO:0000313" key="2">
    <source>
        <dbReference type="EMBL" id="NOI83312.1"/>
    </source>
</evidence>
<name>A0AAE5GU93_9VIBR</name>
<dbReference type="Proteomes" id="UP000572722">
    <property type="component" value="Unassembled WGS sequence"/>
</dbReference>
<evidence type="ECO:0000313" key="3">
    <source>
        <dbReference type="Proteomes" id="UP000572722"/>
    </source>
</evidence>
<dbReference type="PROSITE" id="PS50943">
    <property type="entry name" value="HTH_CROC1"/>
    <property type="match status" value="1"/>
</dbReference>
<dbReference type="SMART" id="SM00530">
    <property type="entry name" value="HTH_XRE"/>
    <property type="match status" value="1"/>
</dbReference>
<sequence length="91" mass="10667">MERFTYENALLNRVKAKFGLDSEYQLAKKLGVDQSTVRNWRNGRNSIDWDLAFRIADLLGESDQNVVWGIITNKIKNRRVVKVLEDFRPLI</sequence>
<dbReference type="CDD" id="cd00093">
    <property type="entry name" value="HTH_XRE"/>
    <property type="match status" value="1"/>
</dbReference>
<dbReference type="AlphaFoldDB" id="A0AAE5GU93"/>
<dbReference type="GO" id="GO:0003677">
    <property type="term" value="F:DNA binding"/>
    <property type="evidence" value="ECO:0007669"/>
    <property type="project" value="InterPro"/>
</dbReference>
<protein>
    <submittedName>
        <fullName evidence="2">Helix-turn-helix transcriptional regulator</fullName>
    </submittedName>
</protein>
<dbReference type="EMBL" id="VTXO01000015">
    <property type="protein sequence ID" value="NOI83312.1"/>
    <property type="molecule type" value="Genomic_DNA"/>
</dbReference>
<dbReference type="SUPFAM" id="SSF47413">
    <property type="entry name" value="lambda repressor-like DNA-binding domains"/>
    <property type="match status" value="1"/>
</dbReference>
<dbReference type="InterPro" id="IPR001387">
    <property type="entry name" value="Cro/C1-type_HTH"/>
</dbReference>
<evidence type="ECO:0000259" key="1">
    <source>
        <dbReference type="PROSITE" id="PS50943"/>
    </source>
</evidence>
<proteinExistence type="predicted"/>
<organism evidence="2 3">
    <name type="scientific">Vibrio tubiashii</name>
    <dbReference type="NCBI Taxonomy" id="29498"/>
    <lineage>
        <taxon>Bacteria</taxon>
        <taxon>Pseudomonadati</taxon>
        <taxon>Pseudomonadota</taxon>
        <taxon>Gammaproteobacteria</taxon>
        <taxon>Vibrionales</taxon>
        <taxon>Vibrionaceae</taxon>
        <taxon>Vibrio</taxon>
        <taxon>Vibrio oreintalis group</taxon>
    </lineage>
</organism>
<dbReference type="InterPro" id="IPR010982">
    <property type="entry name" value="Lambda_DNA-bd_dom_sf"/>
</dbReference>
<feature type="domain" description="HTH cro/C1-type" evidence="1">
    <location>
        <begin position="25"/>
        <end position="66"/>
    </location>
</feature>
<gene>
    <name evidence="2" type="ORF">F0237_21880</name>
</gene>
<reference evidence="2 3" key="1">
    <citation type="submission" date="2019-08" db="EMBL/GenBank/DDBJ databases">
        <title>Draft genome sequencing and comparative genomics of hatchery-associated Vibrios.</title>
        <authorList>
            <person name="Kehlet-Delgado H."/>
            <person name="Mueller R.S."/>
        </authorList>
    </citation>
    <scope>NUCLEOTIDE SEQUENCE [LARGE SCALE GENOMIC DNA]</scope>
    <source>
        <strain evidence="2 3">01-65-5-1</strain>
    </source>
</reference>
<comment type="caution">
    <text evidence="2">The sequence shown here is derived from an EMBL/GenBank/DDBJ whole genome shotgun (WGS) entry which is preliminary data.</text>
</comment>
<dbReference type="Gene3D" id="1.10.260.40">
    <property type="entry name" value="lambda repressor-like DNA-binding domains"/>
    <property type="match status" value="1"/>
</dbReference>
<dbReference type="RefSeq" id="WP_171325466.1">
    <property type="nucleotide sequence ID" value="NZ_CP117029.1"/>
</dbReference>